<keyword evidence="2" id="KW-1185">Reference proteome</keyword>
<protein>
    <submittedName>
        <fullName evidence="1">Uncharacterized protein</fullName>
    </submittedName>
</protein>
<accession>A0A166RUN8</accession>
<evidence type="ECO:0000313" key="1">
    <source>
        <dbReference type="EMBL" id="KZP28673.1"/>
    </source>
</evidence>
<sequence>MPGFIVTRQITITMDRYGRHVHWAGRVLLKISARTVPPLARPDASRDVAARRSLSNTISFGLDVLLHPHPAKLHGSWQGTRRRRSTMGYRAVVHHAVDVRLALPSGSGTMGLAWGPRCQWSGDLWLNRCCAGRHETRRRQIHAKSARLAVDTGTQGRGVRGVMVELGLSLVLCRMFRAADGAVVGILGGERRRERGPISKAVAVSYSVQGPSVNFGRLSRKSHAYCVIGDAKQDGSRLYVAITDFSIYAIPNIIDIVEHYVELPGALWLGRWWATIRFPPRQARKNYGRVPMQIYKTRFARSQRARRDRQGLAYKARLLAAGPVLSHRPLEQAGAEFERLSRKH</sequence>
<gene>
    <name evidence="1" type="ORF">FIBSPDRAFT_885529</name>
</gene>
<name>A0A166RUN8_9AGAM</name>
<proteinExistence type="predicted"/>
<organism evidence="1 2">
    <name type="scientific">Athelia psychrophila</name>
    <dbReference type="NCBI Taxonomy" id="1759441"/>
    <lineage>
        <taxon>Eukaryota</taxon>
        <taxon>Fungi</taxon>
        <taxon>Dikarya</taxon>
        <taxon>Basidiomycota</taxon>
        <taxon>Agaricomycotina</taxon>
        <taxon>Agaricomycetes</taxon>
        <taxon>Agaricomycetidae</taxon>
        <taxon>Atheliales</taxon>
        <taxon>Atheliaceae</taxon>
        <taxon>Athelia</taxon>
    </lineage>
</organism>
<reference evidence="1 2" key="1">
    <citation type="journal article" date="2016" name="Mol. Biol. Evol.">
        <title>Comparative Genomics of Early-Diverging Mushroom-Forming Fungi Provides Insights into the Origins of Lignocellulose Decay Capabilities.</title>
        <authorList>
            <person name="Nagy L.G."/>
            <person name="Riley R."/>
            <person name="Tritt A."/>
            <person name="Adam C."/>
            <person name="Daum C."/>
            <person name="Floudas D."/>
            <person name="Sun H."/>
            <person name="Yadav J.S."/>
            <person name="Pangilinan J."/>
            <person name="Larsson K.H."/>
            <person name="Matsuura K."/>
            <person name="Barry K."/>
            <person name="Labutti K."/>
            <person name="Kuo R."/>
            <person name="Ohm R.A."/>
            <person name="Bhattacharya S.S."/>
            <person name="Shirouzu T."/>
            <person name="Yoshinaga Y."/>
            <person name="Martin F.M."/>
            <person name="Grigoriev I.V."/>
            <person name="Hibbett D.S."/>
        </authorList>
    </citation>
    <scope>NUCLEOTIDE SEQUENCE [LARGE SCALE GENOMIC DNA]</scope>
    <source>
        <strain evidence="1 2">CBS 109695</strain>
    </source>
</reference>
<dbReference type="AlphaFoldDB" id="A0A166RUN8"/>
<dbReference type="EMBL" id="KV417502">
    <property type="protein sequence ID" value="KZP28673.1"/>
    <property type="molecule type" value="Genomic_DNA"/>
</dbReference>
<evidence type="ECO:0000313" key="2">
    <source>
        <dbReference type="Proteomes" id="UP000076532"/>
    </source>
</evidence>
<dbReference type="Proteomes" id="UP000076532">
    <property type="component" value="Unassembled WGS sequence"/>
</dbReference>